<gene>
    <name evidence="1" type="ORF">AB5J52_27260</name>
</gene>
<name>A0AB39QTR0_9ACTN</name>
<proteinExistence type="predicted"/>
<protein>
    <submittedName>
        <fullName evidence="1">Uncharacterized protein</fullName>
    </submittedName>
</protein>
<dbReference type="RefSeq" id="WP_369224495.1">
    <property type="nucleotide sequence ID" value="NZ_CP163441.1"/>
</dbReference>
<organism evidence="1">
    <name type="scientific">Streptomyces sp. R39</name>
    <dbReference type="NCBI Taxonomy" id="3238631"/>
    <lineage>
        <taxon>Bacteria</taxon>
        <taxon>Bacillati</taxon>
        <taxon>Actinomycetota</taxon>
        <taxon>Actinomycetes</taxon>
        <taxon>Kitasatosporales</taxon>
        <taxon>Streptomycetaceae</taxon>
        <taxon>Streptomyces</taxon>
    </lineage>
</organism>
<dbReference type="AlphaFoldDB" id="A0AB39QTR0"/>
<reference evidence="1" key="1">
    <citation type="submission" date="2024-07" db="EMBL/GenBank/DDBJ databases">
        <authorList>
            <person name="Yu S.T."/>
        </authorList>
    </citation>
    <scope>NUCLEOTIDE SEQUENCE</scope>
    <source>
        <strain evidence="1">R39</strain>
    </source>
</reference>
<evidence type="ECO:0000313" key="1">
    <source>
        <dbReference type="EMBL" id="XDQ45652.1"/>
    </source>
</evidence>
<dbReference type="EMBL" id="CP163441">
    <property type="protein sequence ID" value="XDQ45652.1"/>
    <property type="molecule type" value="Genomic_DNA"/>
</dbReference>
<sequence length="71" mass="7636">MPVFGEAGLVDVFEDFGDNWRVHRGRLLDELEKLSKILTAAAQGYEDIDHQLADALRGTDAKPAGPGGGAR</sequence>
<accession>A0AB39QTR0</accession>